<evidence type="ECO:0000313" key="2">
    <source>
        <dbReference type="EMBL" id="RXZ53818.1"/>
    </source>
</evidence>
<accession>A0A4Q2K0G0</accession>
<dbReference type="OrthoDB" id="1669200at2"/>
<dbReference type="EMBL" id="SDPW01000001">
    <property type="protein sequence ID" value="RXZ53818.1"/>
    <property type="molecule type" value="Genomic_DNA"/>
</dbReference>
<keyword evidence="3" id="KW-1185">Reference proteome</keyword>
<dbReference type="SUPFAM" id="SSF47226">
    <property type="entry name" value="Histidine-containing phosphotransfer domain, HPT domain"/>
    <property type="match status" value="1"/>
</dbReference>
<dbReference type="Pfam" id="PF01627">
    <property type="entry name" value="Hpt"/>
    <property type="match status" value="1"/>
</dbReference>
<gene>
    <name evidence="2" type="ORF">ET524_04470</name>
</gene>
<dbReference type="RefSeq" id="WP_129423578.1">
    <property type="nucleotide sequence ID" value="NZ_SDPW01000001.1"/>
</dbReference>
<dbReference type="InterPro" id="IPR036641">
    <property type="entry name" value="HPT_dom_sf"/>
</dbReference>
<name>A0A4Q2K0G0_9ACTN</name>
<comment type="caution">
    <text evidence="2">The sequence shown here is derived from an EMBL/GenBank/DDBJ whole genome shotgun (WGS) entry which is preliminary data.</text>
</comment>
<dbReference type="AlphaFoldDB" id="A0A4Q2K0G0"/>
<proteinExistence type="predicted"/>
<reference evidence="2 3" key="1">
    <citation type="submission" date="2019-01" db="EMBL/GenBank/DDBJ databases">
        <title>Senegalimassilia sp. nov. KGMB04484 isolated human feces.</title>
        <authorList>
            <person name="Han K.-I."/>
            <person name="Kim J.-S."/>
            <person name="Lee K.C."/>
            <person name="Suh M.K."/>
            <person name="Eom M.K."/>
            <person name="Lee J.H."/>
            <person name="Park S.-H."/>
            <person name="Kang S.W."/>
            <person name="Park J.-E."/>
            <person name="Oh B.S."/>
            <person name="Yu S.Y."/>
            <person name="Choi S.-H."/>
            <person name="Lee D.H."/>
            <person name="Yoon H."/>
            <person name="Kim B.-Y."/>
            <person name="Lee J.H."/>
            <person name="Lee J.-S."/>
        </authorList>
    </citation>
    <scope>NUCLEOTIDE SEQUENCE [LARGE SCALE GENOMIC DNA]</scope>
    <source>
        <strain evidence="2 3">KGMB04484</strain>
    </source>
</reference>
<dbReference type="Gene3D" id="1.20.120.160">
    <property type="entry name" value="HPT domain"/>
    <property type="match status" value="1"/>
</dbReference>
<feature type="domain" description="HPt" evidence="1">
    <location>
        <begin position="41"/>
        <end position="106"/>
    </location>
</feature>
<organism evidence="2 3">
    <name type="scientific">Senegalimassilia faecalis</name>
    <dbReference type="NCBI Taxonomy" id="2509433"/>
    <lineage>
        <taxon>Bacteria</taxon>
        <taxon>Bacillati</taxon>
        <taxon>Actinomycetota</taxon>
        <taxon>Coriobacteriia</taxon>
        <taxon>Coriobacteriales</taxon>
        <taxon>Coriobacteriaceae</taxon>
        <taxon>Senegalimassilia</taxon>
    </lineage>
</organism>
<evidence type="ECO:0000259" key="1">
    <source>
        <dbReference type="Pfam" id="PF01627"/>
    </source>
</evidence>
<protein>
    <submittedName>
        <fullName evidence="2">Hpt domain-containing protein</fullName>
    </submittedName>
</protein>
<evidence type="ECO:0000313" key="3">
    <source>
        <dbReference type="Proteomes" id="UP000293345"/>
    </source>
</evidence>
<sequence length="118" mass="12903">MSEIQDAYEKIGADYNDVVRRLTSEALVVRFAGKFLQDNSFENLRTALANNDVNGAFLASHTLKGIAQNMGFSNLFEPSNALAEFLRPIPETAAGSEELFAAVEAEYNKTTEAIRAAL</sequence>
<dbReference type="InterPro" id="IPR008207">
    <property type="entry name" value="Sig_transdc_His_kin_Hpt_dom"/>
</dbReference>
<dbReference type="Proteomes" id="UP000293345">
    <property type="component" value="Unassembled WGS sequence"/>
</dbReference>
<dbReference type="GO" id="GO:0000160">
    <property type="term" value="P:phosphorelay signal transduction system"/>
    <property type="evidence" value="ECO:0007669"/>
    <property type="project" value="InterPro"/>
</dbReference>